<evidence type="ECO:0000313" key="9">
    <source>
        <dbReference type="Proteomes" id="UP000886595"/>
    </source>
</evidence>
<feature type="compositionally biased region" description="Basic and acidic residues" evidence="6">
    <location>
        <begin position="591"/>
        <end position="602"/>
    </location>
</feature>
<dbReference type="PROSITE" id="PS50103">
    <property type="entry name" value="ZF_C3H1"/>
    <property type="match status" value="1"/>
</dbReference>
<evidence type="ECO:0000256" key="6">
    <source>
        <dbReference type="SAM" id="MobiDB-lite"/>
    </source>
</evidence>
<dbReference type="OrthoDB" id="665283at2759"/>
<dbReference type="Proteomes" id="UP000886595">
    <property type="component" value="Unassembled WGS sequence"/>
</dbReference>
<dbReference type="PANTHER" id="PTHR38160:SF1">
    <property type="entry name" value="ZINC FINGER CCCH DOMAIN-CONTAINING PROTEIN 40"/>
    <property type="match status" value="1"/>
</dbReference>
<accession>A0A8X7TM48</accession>
<dbReference type="InterPro" id="IPR000571">
    <property type="entry name" value="Znf_CCCH"/>
</dbReference>
<dbReference type="PANTHER" id="PTHR38160">
    <property type="entry name" value="ZINC FINGER CCCH DOMAIN-CONTAINING PROTEIN 40"/>
    <property type="match status" value="1"/>
</dbReference>
<feature type="compositionally biased region" description="Basic and acidic residues" evidence="6">
    <location>
        <begin position="470"/>
        <end position="481"/>
    </location>
</feature>
<evidence type="ECO:0000259" key="7">
    <source>
        <dbReference type="PROSITE" id="PS50103"/>
    </source>
</evidence>
<feature type="region of interest" description="Disordered" evidence="6">
    <location>
        <begin position="427"/>
        <end position="602"/>
    </location>
</feature>
<reference evidence="8 9" key="1">
    <citation type="submission" date="2020-02" db="EMBL/GenBank/DDBJ databases">
        <authorList>
            <person name="Ma Q."/>
            <person name="Huang Y."/>
            <person name="Song X."/>
            <person name="Pei D."/>
        </authorList>
    </citation>
    <scope>NUCLEOTIDE SEQUENCE [LARGE SCALE GENOMIC DNA]</scope>
    <source>
        <strain evidence="8">Sxm20200214</strain>
        <tissue evidence="8">Leaf</tissue>
    </source>
</reference>
<keyword evidence="9" id="KW-1185">Reference proteome</keyword>
<proteinExistence type="predicted"/>
<evidence type="ECO:0000256" key="5">
    <source>
        <dbReference type="SAM" id="Coils"/>
    </source>
</evidence>
<dbReference type="SMART" id="SM00356">
    <property type="entry name" value="ZnF_C3H1"/>
    <property type="match status" value="1"/>
</dbReference>
<feature type="compositionally biased region" description="Basic and acidic residues" evidence="6">
    <location>
        <begin position="257"/>
        <end position="269"/>
    </location>
</feature>
<evidence type="ECO:0000256" key="2">
    <source>
        <dbReference type="ARBA" id="ARBA00022771"/>
    </source>
</evidence>
<protein>
    <recommendedName>
        <fullName evidence="7">C3H1-type domain-containing protein</fullName>
    </recommendedName>
</protein>
<feature type="zinc finger region" description="C3H1-type" evidence="4">
    <location>
        <begin position="181"/>
        <end position="208"/>
    </location>
</feature>
<gene>
    <name evidence="8" type="ORF">Bca52824_086590</name>
</gene>
<feature type="domain" description="C3H1-type" evidence="7">
    <location>
        <begin position="181"/>
        <end position="208"/>
    </location>
</feature>
<organism evidence="8 9">
    <name type="scientific">Brassica carinata</name>
    <name type="common">Ethiopian mustard</name>
    <name type="synonym">Abyssinian cabbage</name>
    <dbReference type="NCBI Taxonomy" id="52824"/>
    <lineage>
        <taxon>Eukaryota</taxon>
        <taxon>Viridiplantae</taxon>
        <taxon>Streptophyta</taxon>
        <taxon>Embryophyta</taxon>
        <taxon>Tracheophyta</taxon>
        <taxon>Spermatophyta</taxon>
        <taxon>Magnoliopsida</taxon>
        <taxon>eudicotyledons</taxon>
        <taxon>Gunneridae</taxon>
        <taxon>Pentapetalae</taxon>
        <taxon>rosids</taxon>
        <taxon>malvids</taxon>
        <taxon>Brassicales</taxon>
        <taxon>Brassicaceae</taxon>
        <taxon>Brassiceae</taxon>
        <taxon>Brassica</taxon>
    </lineage>
</organism>
<dbReference type="InterPro" id="IPR036855">
    <property type="entry name" value="Znf_CCCH_sf"/>
</dbReference>
<dbReference type="EMBL" id="JAAMPC010000017">
    <property type="protein sequence ID" value="KAG2246962.1"/>
    <property type="molecule type" value="Genomic_DNA"/>
</dbReference>
<evidence type="ECO:0000313" key="8">
    <source>
        <dbReference type="EMBL" id="KAG2246962.1"/>
    </source>
</evidence>
<feature type="compositionally biased region" description="Polar residues" evidence="6">
    <location>
        <begin position="432"/>
        <end position="449"/>
    </location>
</feature>
<keyword evidence="2 4" id="KW-0863">Zinc-finger</keyword>
<feature type="region of interest" description="Disordered" evidence="6">
    <location>
        <begin position="221"/>
        <end position="269"/>
    </location>
</feature>
<evidence type="ECO:0000256" key="3">
    <source>
        <dbReference type="ARBA" id="ARBA00022833"/>
    </source>
</evidence>
<keyword evidence="1 4" id="KW-0479">Metal-binding</keyword>
<sequence>MTLNRPHRNTGVTSKAPAINNHYLRHEQQIFKETKTKTLFSLPITAMANSCTLLADLKAGRCSNTAESTLIQGSIGSIRQLRFRNRLSEGSVYALSGFDVSRSNPTSACSSGVEKIGCLVKFESFLLLVSLSLLRSSDLSLRRVNRVESPLERDGDAFCGLLRVFDLKKEFGSLYWLIMSLYKTKLCILYEKNGHCSKPNCTFAHGVDDLRLPGESSSFRGRRHNLDGDLRDKLGRHFSPERRPSLERSGRRVQRFNGHENPRSFEKRRDVDYRENRRFDEQSDYAGGLKAGSRIEVREKDERKKFLGYNNVLEEQLKDVELDVKMLTDNKLLLEAAVERKAREADSLTSKIHELRTQLDREKEECKRITLSTKKFVKEYNRFLRAQDDVKRSEARLQKLGTQLSTYLLGNEGNDREADIEIVSDEEKNGRNLRSTSELQNELHNTSSVSRKRHYVEQQYTTKESVQDALRGRGEEDKLENGKSPPSRWNRVPSKSFSEEESRVRNEEDAMNKSSSKEDTWKRRRLSSGTSSSNKVMSSTSMVARVSDEVAEFDEEKTRAAKGSPLISLPPPPPFRDAHFHGDEEEEVDVNEQRKADDVDSV</sequence>
<feature type="compositionally biased region" description="Low complexity" evidence="6">
    <location>
        <begin position="527"/>
        <end position="543"/>
    </location>
</feature>
<dbReference type="Gene3D" id="4.10.1000.10">
    <property type="entry name" value="Zinc finger, CCCH-type"/>
    <property type="match status" value="1"/>
</dbReference>
<feature type="coiled-coil region" evidence="5">
    <location>
        <begin position="310"/>
        <end position="372"/>
    </location>
</feature>
<feature type="compositionally biased region" description="Basic and acidic residues" evidence="6">
    <location>
        <begin position="497"/>
        <end position="521"/>
    </location>
</feature>
<name>A0A8X7TM48_BRACI</name>
<keyword evidence="3 4" id="KW-0862">Zinc</keyword>
<comment type="caution">
    <text evidence="8">The sequence shown here is derived from an EMBL/GenBank/DDBJ whole genome shotgun (WGS) entry which is preliminary data.</text>
</comment>
<dbReference type="GO" id="GO:0008270">
    <property type="term" value="F:zinc ion binding"/>
    <property type="evidence" value="ECO:0007669"/>
    <property type="project" value="UniProtKB-KW"/>
</dbReference>
<evidence type="ECO:0000256" key="1">
    <source>
        <dbReference type="ARBA" id="ARBA00022723"/>
    </source>
</evidence>
<dbReference type="SUPFAM" id="SSF90229">
    <property type="entry name" value="CCCH zinc finger"/>
    <property type="match status" value="1"/>
</dbReference>
<keyword evidence="5" id="KW-0175">Coiled coil</keyword>
<dbReference type="InterPro" id="IPR045868">
    <property type="entry name" value="Znf_C3H13/40"/>
</dbReference>
<dbReference type="AlphaFoldDB" id="A0A8X7TM48"/>
<evidence type="ECO:0000256" key="4">
    <source>
        <dbReference type="PROSITE-ProRule" id="PRU00723"/>
    </source>
</evidence>
<feature type="compositionally biased region" description="Basic and acidic residues" evidence="6">
    <location>
        <begin position="224"/>
        <end position="250"/>
    </location>
</feature>